<protein>
    <submittedName>
        <fullName evidence="1">Uncharacterized protein</fullName>
    </submittedName>
</protein>
<reference evidence="1" key="1">
    <citation type="submission" date="2022-07" db="EMBL/GenBank/DDBJ databases">
        <title>Phylogenomic reconstructions and comparative analyses of Kickxellomycotina fungi.</title>
        <authorList>
            <person name="Reynolds N.K."/>
            <person name="Stajich J.E."/>
            <person name="Barry K."/>
            <person name="Grigoriev I.V."/>
            <person name="Crous P."/>
            <person name="Smith M.E."/>
        </authorList>
    </citation>
    <scope>NUCLEOTIDE SEQUENCE</scope>
    <source>
        <strain evidence="1">CBS 190363</strain>
    </source>
</reference>
<name>A0ACC1LT28_9FUNG</name>
<evidence type="ECO:0000313" key="1">
    <source>
        <dbReference type="EMBL" id="KAJ2878072.1"/>
    </source>
</evidence>
<dbReference type="Proteomes" id="UP001139981">
    <property type="component" value="Unassembled WGS sequence"/>
</dbReference>
<dbReference type="EMBL" id="JANBVB010003640">
    <property type="protein sequence ID" value="KAJ2878072.1"/>
    <property type="molecule type" value="Genomic_DNA"/>
</dbReference>
<gene>
    <name evidence="1" type="ORF">IWW38_006414</name>
</gene>
<proteinExistence type="predicted"/>
<evidence type="ECO:0000313" key="2">
    <source>
        <dbReference type="Proteomes" id="UP001139981"/>
    </source>
</evidence>
<comment type="caution">
    <text evidence="1">The sequence shown here is derived from an EMBL/GenBank/DDBJ whole genome shotgun (WGS) entry which is preliminary data.</text>
</comment>
<sequence>TCISELETHYLQQQSTEILLQNDFAMARLLCKLEVSGDKAATMASHLISFLRGNPKTTDHVESFVMGAFDAHLSKYAALSSNPRNVLRDNNLATMLVVCYLQQTCRSYLVSVLQPVMSAIAPYIESCELDPMRLAHDLDPCASSRNLYNLYCVCRSVLDAVFSAGKHAPVEMRRLCALIRGRIET</sequence>
<accession>A0ACC1LT28</accession>
<feature type="non-terminal residue" evidence="1">
    <location>
        <position position="1"/>
    </location>
</feature>
<organism evidence="1 2">
    <name type="scientific">Coemansia aciculifera</name>
    <dbReference type="NCBI Taxonomy" id="417176"/>
    <lineage>
        <taxon>Eukaryota</taxon>
        <taxon>Fungi</taxon>
        <taxon>Fungi incertae sedis</taxon>
        <taxon>Zoopagomycota</taxon>
        <taxon>Kickxellomycotina</taxon>
        <taxon>Kickxellomycetes</taxon>
        <taxon>Kickxellales</taxon>
        <taxon>Kickxellaceae</taxon>
        <taxon>Coemansia</taxon>
    </lineage>
</organism>
<feature type="non-terminal residue" evidence="1">
    <location>
        <position position="185"/>
    </location>
</feature>
<keyword evidence="2" id="KW-1185">Reference proteome</keyword>